<dbReference type="RefSeq" id="WP_047809133.1">
    <property type="nucleotide sequence ID" value="NZ_LDZY01000004.1"/>
</dbReference>
<dbReference type="InterPro" id="IPR005119">
    <property type="entry name" value="LysR_subst-bd"/>
</dbReference>
<sequence>MRLEQLAFLVAVQESKSISLAAERAHISQPALSSAISKLEDELGVVLLTRTRSGAQLTEIAELIIVKAKEVLDIIDDIRSIGKANSIELNGNISVASDPSVNITIMPDILTTFKHNHPKVNTLLKVGESNNILQDVKTGKANFGIIFNTEAFCQAKDISCKELFTDEFVIITGTNSIISQNSIPLNQALTLPILLYNTEYITNCGVSSLLRKYGDINVSYRVDNLEMMEKILSQGESIAFVPKFMADEFAKSNKIKKISIDDAHLEVSILLIWSNRHHLSLVEKEFIRVIKDTCTKKRQAAQAAQVVQAV</sequence>
<reference evidence="6 7" key="1">
    <citation type="submission" date="2015-06" db="EMBL/GenBank/DDBJ databases">
        <title>Draft genome of the moderately acidophilic sulfate reducer Candidatus Desulfosporosinus acididurans strain M1.</title>
        <authorList>
            <person name="Poehlein A."/>
            <person name="Petzsch P."/>
            <person name="Johnson B.D."/>
            <person name="Schloemann M."/>
            <person name="Daniel R."/>
            <person name="Muehling M."/>
        </authorList>
    </citation>
    <scope>NUCLEOTIDE SEQUENCE [LARGE SCALE GENOMIC DNA]</scope>
    <source>
        <strain evidence="6 7">M1</strain>
    </source>
</reference>
<evidence type="ECO:0000313" key="7">
    <source>
        <dbReference type="Proteomes" id="UP000036356"/>
    </source>
</evidence>
<comment type="caution">
    <text evidence="6">The sequence shown here is derived from an EMBL/GenBank/DDBJ whole genome shotgun (WGS) entry which is preliminary data.</text>
</comment>
<dbReference type="CDD" id="cd05466">
    <property type="entry name" value="PBP2_LTTR_substrate"/>
    <property type="match status" value="1"/>
</dbReference>
<dbReference type="GO" id="GO:0003700">
    <property type="term" value="F:DNA-binding transcription factor activity"/>
    <property type="evidence" value="ECO:0007669"/>
    <property type="project" value="InterPro"/>
</dbReference>
<evidence type="ECO:0000256" key="3">
    <source>
        <dbReference type="ARBA" id="ARBA00023125"/>
    </source>
</evidence>
<dbReference type="FunFam" id="1.10.10.10:FF:000001">
    <property type="entry name" value="LysR family transcriptional regulator"/>
    <property type="match status" value="1"/>
</dbReference>
<dbReference type="PRINTS" id="PR00039">
    <property type="entry name" value="HTHLYSR"/>
</dbReference>
<dbReference type="Pfam" id="PF00126">
    <property type="entry name" value="HTH_1"/>
    <property type="match status" value="1"/>
</dbReference>
<comment type="similarity">
    <text evidence="1">Belongs to the LysR transcriptional regulatory family.</text>
</comment>
<keyword evidence="4" id="KW-0804">Transcription</keyword>
<evidence type="ECO:0000259" key="5">
    <source>
        <dbReference type="PROSITE" id="PS50931"/>
    </source>
</evidence>
<evidence type="ECO:0000256" key="4">
    <source>
        <dbReference type="ARBA" id="ARBA00023163"/>
    </source>
</evidence>
<gene>
    <name evidence="6" type="primary">oxyR</name>
    <name evidence="6" type="ORF">DEAC_c12280</name>
</gene>
<keyword evidence="3" id="KW-0238">DNA-binding</keyword>
<evidence type="ECO:0000313" key="6">
    <source>
        <dbReference type="EMBL" id="KLU66562.1"/>
    </source>
</evidence>
<name>A0A0J1FTF5_9FIRM</name>
<dbReference type="Pfam" id="PF03466">
    <property type="entry name" value="LysR_substrate"/>
    <property type="match status" value="1"/>
</dbReference>
<organism evidence="6 7">
    <name type="scientific">Desulfosporosinus acididurans</name>
    <dbReference type="NCBI Taxonomy" id="476652"/>
    <lineage>
        <taxon>Bacteria</taxon>
        <taxon>Bacillati</taxon>
        <taxon>Bacillota</taxon>
        <taxon>Clostridia</taxon>
        <taxon>Eubacteriales</taxon>
        <taxon>Desulfitobacteriaceae</taxon>
        <taxon>Desulfosporosinus</taxon>
    </lineage>
</organism>
<dbReference type="Gene3D" id="1.10.10.10">
    <property type="entry name" value="Winged helix-like DNA-binding domain superfamily/Winged helix DNA-binding domain"/>
    <property type="match status" value="1"/>
</dbReference>
<dbReference type="PANTHER" id="PTHR30126">
    <property type="entry name" value="HTH-TYPE TRANSCRIPTIONAL REGULATOR"/>
    <property type="match status" value="1"/>
</dbReference>
<evidence type="ECO:0000256" key="1">
    <source>
        <dbReference type="ARBA" id="ARBA00009437"/>
    </source>
</evidence>
<feature type="domain" description="HTH lysR-type" evidence="5">
    <location>
        <begin position="1"/>
        <end position="58"/>
    </location>
</feature>
<dbReference type="SUPFAM" id="SSF53850">
    <property type="entry name" value="Periplasmic binding protein-like II"/>
    <property type="match status" value="1"/>
</dbReference>
<keyword evidence="7" id="KW-1185">Reference proteome</keyword>
<dbReference type="SUPFAM" id="SSF46785">
    <property type="entry name" value="Winged helix' DNA-binding domain"/>
    <property type="match status" value="1"/>
</dbReference>
<dbReference type="Proteomes" id="UP000036356">
    <property type="component" value="Unassembled WGS sequence"/>
</dbReference>
<dbReference type="Gene3D" id="3.40.190.290">
    <property type="match status" value="1"/>
</dbReference>
<dbReference type="PANTHER" id="PTHR30126:SF40">
    <property type="entry name" value="HTH-TYPE TRANSCRIPTIONAL REGULATOR GLTR"/>
    <property type="match status" value="1"/>
</dbReference>
<dbReference type="EMBL" id="LDZY01000004">
    <property type="protein sequence ID" value="KLU66562.1"/>
    <property type="molecule type" value="Genomic_DNA"/>
</dbReference>
<evidence type="ECO:0000256" key="2">
    <source>
        <dbReference type="ARBA" id="ARBA00023015"/>
    </source>
</evidence>
<dbReference type="PATRIC" id="fig|476652.3.peg.1263"/>
<proteinExistence type="inferred from homology"/>
<dbReference type="GO" id="GO:0000976">
    <property type="term" value="F:transcription cis-regulatory region binding"/>
    <property type="evidence" value="ECO:0007669"/>
    <property type="project" value="TreeGrafter"/>
</dbReference>
<keyword evidence="2" id="KW-0805">Transcription regulation</keyword>
<dbReference type="InterPro" id="IPR000847">
    <property type="entry name" value="LysR_HTH_N"/>
</dbReference>
<dbReference type="PROSITE" id="PS50931">
    <property type="entry name" value="HTH_LYSR"/>
    <property type="match status" value="1"/>
</dbReference>
<dbReference type="STRING" id="476652.DEAC_c12280"/>
<dbReference type="InterPro" id="IPR036390">
    <property type="entry name" value="WH_DNA-bd_sf"/>
</dbReference>
<accession>A0A0J1FTF5</accession>
<protein>
    <submittedName>
        <fullName evidence="6">Hydrogen peroxide-inducible activator</fullName>
    </submittedName>
</protein>
<dbReference type="InterPro" id="IPR036388">
    <property type="entry name" value="WH-like_DNA-bd_sf"/>
</dbReference>
<dbReference type="AlphaFoldDB" id="A0A0J1FTF5"/>